<name>A0ABX1V8I3_9PLAN</name>
<dbReference type="Pfam" id="PF03279">
    <property type="entry name" value="Lip_A_acyltrans"/>
    <property type="match status" value="1"/>
</dbReference>
<dbReference type="PANTHER" id="PTHR30606">
    <property type="entry name" value="LIPID A BIOSYNTHESIS LAUROYL ACYLTRANSFERASE"/>
    <property type="match status" value="1"/>
</dbReference>
<dbReference type="InterPro" id="IPR004960">
    <property type="entry name" value="LipA_acyltrans"/>
</dbReference>
<proteinExistence type="predicted"/>
<evidence type="ECO:0000256" key="6">
    <source>
        <dbReference type="ARBA" id="ARBA00023315"/>
    </source>
</evidence>
<comment type="subcellular location">
    <subcellularLocation>
        <location evidence="1">Cell inner membrane</location>
    </subcellularLocation>
</comment>
<feature type="chain" id="PRO_5046954527" evidence="7">
    <location>
        <begin position="33"/>
        <end position="338"/>
    </location>
</feature>
<keyword evidence="4 8" id="KW-0808">Transferase</keyword>
<protein>
    <submittedName>
        <fullName evidence="8">Lipid A biosynthesis lauroyltransferase</fullName>
        <ecNumber evidence="8">2.3.1.241</ecNumber>
    </submittedName>
</protein>
<reference evidence="8 9" key="1">
    <citation type="journal article" date="2020" name="Syst. Appl. Microbiol.">
        <title>Alienimonas chondri sp. nov., a novel planctomycete isolated from the biofilm of the red alga Chondrus crispus.</title>
        <authorList>
            <person name="Vitorino I."/>
            <person name="Albuquerque L."/>
            <person name="Wiegand S."/>
            <person name="Kallscheuer N."/>
            <person name="da Costa M.S."/>
            <person name="Lobo-da-Cunha A."/>
            <person name="Jogler C."/>
            <person name="Lage O.M."/>
        </authorList>
    </citation>
    <scope>NUCLEOTIDE SEQUENCE [LARGE SCALE GENOMIC DNA]</scope>
    <source>
        <strain evidence="8 9">LzC2</strain>
    </source>
</reference>
<dbReference type="EC" id="2.3.1.241" evidence="8"/>
<evidence type="ECO:0000256" key="4">
    <source>
        <dbReference type="ARBA" id="ARBA00022679"/>
    </source>
</evidence>
<dbReference type="RefSeq" id="WP_171183405.1">
    <property type="nucleotide sequence ID" value="NZ_WTPX01000009.1"/>
</dbReference>
<gene>
    <name evidence="8" type="primary">lpxL</name>
    <name evidence="8" type="ORF">LzC2_05040</name>
</gene>
<dbReference type="EMBL" id="WTPX01000009">
    <property type="protein sequence ID" value="NNJ24447.1"/>
    <property type="molecule type" value="Genomic_DNA"/>
</dbReference>
<keyword evidence="9" id="KW-1185">Reference proteome</keyword>
<dbReference type="GO" id="GO:0008913">
    <property type="term" value="F:Kdo2-lipid IVA acyltransferase activity"/>
    <property type="evidence" value="ECO:0007669"/>
    <property type="project" value="UniProtKB-EC"/>
</dbReference>
<evidence type="ECO:0000256" key="2">
    <source>
        <dbReference type="ARBA" id="ARBA00022475"/>
    </source>
</evidence>
<evidence type="ECO:0000256" key="5">
    <source>
        <dbReference type="ARBA" id="ARBA00023136"/>
    </source>
</evidence>
<evidence type="ECO:0000313" key="9">
    <source>
        <dbReference type="Proteomes" id="UP000609651"/>
    </source>
</evidence>
<evidence type="ECO:0000313" key="8">
    <source>
        <dbReference type="EMBL" id="NNJ24447.1"/>
    </source>
</evidence>
<dbReference type="Proteomes" id="UP000609651">
    <property type="component" value="Unassembled WGS sequence"/>
</dbReference>
<dbReference type="PANTHER" id="PTHR30606:SF10">
    <property type="entry name" value="PHOSPHATIDYLINOSITOL MANNOSIDE ACYLTRANSFERASE"/>
    <property type="match status" value="1"/>
</dbReference>
<keyword evidence="6 8" id="KW-0012">Acyltransferase</keyword>
<feature type="signal peptide" evidence="7">
    <location>
        <begin position="1"/>
        <end position="32"/>
    </location>
</feature>
<comment type="caution">
    <text evidence="8">The sequence shown here is derived from an EMBL/GenBank/DDBJ whole genome shotgun (WGS) entry which is preliminary data.</text>
</comment>
<evidence type="ECO:0000256" key="7">
    <source>
        <dbReference type="SAM" id="SignalP"/>
    </source>
</evidence>
<evidence type="ECO:0000256" key="1">
    <source>
        <dbReference type="ARBA" id="ARBA00004533"/>
    </source>
</evidence>
<accession>A0ABX1V8I3</accession>
<keyword evidence="2" id="KW-1003">Cell membrane</keyword>
<evidence type="ECO:0000256" key="3">
    <source>
        <dbReference type="ARBA" id="ARBA00022519"/>
    </source>
</evidence>
<dbReference type="CDD" id="cd07984">
    <property type="entry name" value="LPLAT_LABLAT-like"/>
    <property type="match status" value="1"/>
</dbReference>
<sequence length="338" mass="37106">MKTPATARQRAEYAAFRCVAGLVAALPAPAAAALCRGLAAVVCALPHKINRGKVARENLAVAFPELSPQEADERIRGMWTHLFRLVTEMVLFERKMRLGNLMDVISFYHRDETTRALNSGRPLIMLGGHFGNWEVSAASFGAFGIPISVVARDMDNPLIHEWFAGKRRASGGRLISKKGGGGEVTEVLESGGIVGLLGDQDAGSRGQFVPFFGKDASTFKSIALLASEYDALVLVGYARRLPDDFRRNRWVRFEVGTEAVFDPRDFTAESAVKDLTAAYTAAIERVVRKSPEQYFWVHRRWKSVPKPRGRKARERAAALAKEEALTSEASSADRAKAA</sequence>
<keyword evidence="5" id="KW-0472">Membrane</keyword>
<organism evidence="8 9">
    <name type="scientific">Alienimonas chondri</name>
    <dbReference type="NCBI Taxonomy" id="2681879"/>
    <lineage>
        <taxon>Bacteria</taxon>
        <taxon>Pseudomonadati</taxon>
        <taxon>Planctomycetota</taxon>
        <taxon>Planctomycetia</taxon>
        <taxon>Planctomycetales</taxon>
        <taxon>Planctomycetaceae</taxon>
        <taxon>Alienimonas</taxon>
    </lineage>
</organism>
<keyword evidence="7" id="KW-0732">Signal</keyword>
<keyword evidence="3" id="KW-0997">Cell inner membrane</keyword>